<dbReference type="NCBIfam" id="TIGR02276">
    <property type="entry name" value="beta_rpt_yvtn"/>
    <property type="match status" value="2"/>
</dbReference>
<feature type="signal peptide" evidence="3">
    <location>
        <begin position="1"/>
        <end position="20"/>
    </location>
</feature>
<comment type="caution">
    <text evidence="5">The sequence shown here is derived from an EMBL/GenBank/DDBJ whole genome shotgun (WGS) entry which is preliminary data.</text>
</comment>
<evidence type="ECO:0000313" key="6">
    <source>
        <dbReference type="Proteomes" id="UP000309676"/>
    </source>
</evidence>
<dbReference type="EMBL" id="VCIW01000017">
    <property type="protein sequence ID" value="TLS49994.1"/>
    <property type="molecule type" value="Genomic_DNA"/>
</dbReference>
<evidence type="ECO:0000256" key="1">
    <source>
        <dbReference type="ARBA" id="ARBA00022729"/>
    </source>
</evidence>
<dbReference type="Proteomes" id="UP000309676">
    <property type="component" value="Unassembled WGS sequence"/>
</dbReference>
<dbReference type="OrthoDB" id="55891at2"/>
<dbReference type="PANTHER" id="PTHR47197">
    <property type="entry name" value="PROTEIN NIRF"/>
    <property type="match status" value="1"/>
</dbReference>
<dbReference type="PANTHER" id="PTHR47197:SF3">
    <property type="entry name" value="DIHYDRO-HEME D1 DEHYDROGENASE"/>
    <property type="match status" value="1"/>
</dbReference>
<dbReference type="InterPro" id="IPR011048">
    <property type="entry name" value="Haem_d1_sf"/>
</dbReference>
<feature type="compositionally biased region" description="Polar residues" evidence="2">
    <location>
        <begin position="27"/>
        <end position="48"/>
    </location>
</feature>
<evidence type="ECO:0000313" key="5">
    <source>
        <dbReference type="EMBL" id="TLS49994.1"/>
    </source>
</evidence>
<evidence type="ECO:0000256" key="2">
    <source>
        <dbReference type="SAM" id="MobiDB-lite"/>
    </source>
</evidence>
<dbReference type="RefSeq" id="WP_138196478.1">
    <property type="nucleotide sequence ID" value="NZ_VCIW01000017.1"/>
</dbReference>
<dbReference type="AlphaFoldDB" id="A0A5R9GA87"/>
<dbReference type="InterPro" id="IPR011964">
    <property type="entry name" value="YVTN_b-propeller_repeat"/>
</dbReference>
<keyword evidence="6" id="KW-1185">Reference proteome</keyword>
<dbReference type="Gene3D" id="2.130.10.10">
    <property type="entry name" value="YVTN repeat-like/Quinoprotein amine dehydrogenase"/>
    <property type="match status" value="3"/>
</dbReference>
<feature type="domain" description="YNCE-like beta-propeller" evidence="4">
    <location>
        <begin position="219"/>
        <end position="363"/>
    </location>
</feature>
<accession>A0A5R9GA87</accession>
<organism evidence="5 6">
    <name type="scientific">Paenibacillus antri</name>
    <dbReference type="NCBI Taxonomy" id="2582848"/>
    <lineage>
        <taxon>Bacteria</taxon>
        <taxon>Bacillati</taxon>
        <taxon>Bacillota</taxon>
        <taxon>Bacilli</taxon>
        <taxon>Bacillales</taxon>
        <taxon>Paenibacillaceae</taxon>
        <taxon>Paenibacillus</taxon>
    </lineage>
</organism>
<protein>
    <submittedName>
        <fullName evidence="5">YncE family protein</fullName>
    </submittedName>
</protein>
<evidence type="ECO:0000256" key="3">
    <source>
        <dbReference type="SAM" id="SignalP"/>
    </source>
</evidence>
<dbReference type="PROSITE" id="PS51257">
    <property type="entry name" value="PROKAR_LIPOPROTEIN"/>
    <property type="match status" value="1"/>
</dbReference>
<name>A0A5R9GA87_9BACL</name>
<dbReference type="InterPro" id="IPR051200">
    <property type="entry name" value="Host-pathogen_enzymatic-act"/>
</dbReference>
<sequence length="364" mass="38274">MRKILAVIAALILITGCVQGGERAEQPTPQQTSGDNTQDPVDESSSGWLFTANEGGSITRIDLTDNKVTASIEATGSVHNVQLSPDGKVLAATVVPEMNDEDSGHAENGDDAHGHGMTMNGLANFYDAASGNLIESVEVGQHPAHVVYTSDGKLALVTNNEGNNVSIIDTSTYTVVDTIPTGKGPHGFRISADNRFAYIANMGEDTVSVIDLIERKENRRIKVGAAPVTTSVTSDGKLLAVTLNAENALAVVTLATDQIEKIGVGSGPAQVYIQSDNLYAFVANQGTADNPSRTVSKIDLADKKTVATIETGAGAHGVITSADTKKIYVTNMFENTLSIIDNETHRVIDTLQTGEMPNGITISP</sequence>
<feature type="region of interest" description="Disordered" evidence="2">
    <location>
        <begin position="20"/>
        <end position="49"/>
    </location>
</feature>
<dbReference type="SUPFAM" id="SSF51004">
    <property type="entry name" value="C-terminal (heme d1) domain of cytochrome cd1-nitrite reductase"/>
    <property type="match status" value="1"/>
</dbReference>
<keyword evidence="1 3" id="KW-0732">Signal</keyword>
<evidence type="ECO:0000259" key="4">
    <source>
        <dbReference type="Pfam" id="PF21783"/>
    </source>
</evidence>
<gene>
    <name evidence="5" type="ORF">FE782_21895</name>
</gene>
<proteinExistence type="predicted"/>
<feature type="chain" id="PRO_5038721787" evidence="3">
    <location>
        <begin position="21"/>
        <end position="364"/>
    </location>
</feature>
<dbReference type="InterPro" id="IPR048433">
    <property type="entry name" value="YNCE-like_beta-prop"/>
</dbReference>
<dbReference type="Pfam" id="PF21783">
    <property type="entry name" value="YNCE"/>
    <property type="match status" value="1"/>
</dbReference>
<reference evidence="5 6" key="1">
    <citation type="submission" date="2019-05" db="EMBL/GenBank/DDBJ databases">
        <authorList>
            <person name="Narsing Rao M.P."/>
            <person name="Li W.J."/>
        </authorList>
    </citation>
    <scope>NUCLEOTIDE SEQUENCE [LARGE SCALE GENOMIC DNA]</scope>
    <source>
        <strain evidence="5 6">SYSU_K30003</strain>
    </source>
</reference>
<dbReference type="InterPro" id="IPR015943">
    <property type="entry name" value="WD40/YVTN_repeat-like_dom_sf"/>
</dbReference>